<proteinExistence type="predicted"/>
<reference evidence="2" key="1">
    <citation type="journal article" date="2014" name="Front. Microbiol.">
        <title>High frequency of phylogenetically diverse reductive dehalogenase-homologous genes in deep subseafloor sedimentary metagenomes.</title>
        <authorList>
            <person name="Kawai M."/>
            <person name="Futagami T."/>
            <person name="Toyoda A."/>
            <person name="Takaki Y."/>
            <person name="Nishi S."/>
            <person name="Hori S."/>
            <person name="Arai W."/>
            <person name="Tsubouchi T."/>
            <person name="Morono Y."/>
            <person name="Uchiyama I."/>
            <person name="Ito T."/>
            <person name="Fujiyama A."/>
            <person name="Inagaki F."/>
            <person name="Takami H."/>
        </authorList>
    </citation>
    <scope>NUCLEOTIDE SEQUENCE</scope>
    <source>
        <strain evidence="2">Expedition CK06-06</strain>
    </source>
</reference>
<accession>X0TUN5</accession>
<feature type="region of interest" description="Disordered" evidence="1">
    <location>
        <begin position="270"/>
        <end position="292"/>
    </location>
</feature>
<name>X0TUN5_9ZZZZ</name>
<evidence type="ECO:0000313" key="2">
    <source>
        <dbReference type="EMBL" id="GAF79835.1"/>
    </source>
</evidence>
<protein>
    <submittedName>
        <fullName evidence="2">Uncharacterized protein</fullName>
    </submittedName>
</protein>
<gene>
    <name evidence="2" type="ORF">S01H1_06265</name>
</gene>
<dbReference type="EMBL" id="BARS01003244">
    <property type="protein sequence ID" value="GAF79835.1"/>
    <property type="molecule type" value="Genomic_DNA"/>
</dbReference>
<organism evidence="2">
    <name type="scientific">marine sediment metagenome</name>
    <dbReference type="NCBI Taxonomy" id="412755"/>
    <lineage>
        <taxon>unclassified sequences</taxon>
        <taxon>metagenomes</taxon>
        <taxon>ecological metagenomes</taxon>
    </lineage>
</organism>
<comment type="caution">
    <text evidence="2">The sequence shown here is derived from an EMBL/GenBank/DDBJ whole genome shotgun (WGS) entry which is preliminary data.</text>
</comment>
<sequence>MDKDQEAGWSPGRIERAREMRADWRVEEGDIRNEFEEALDEIERLRGAYDSGHLDGASSALQASVAYDEIPWPPPPCAKYTRGYRDGYGNGHHDATEGEPFNDDVRDAHEVLADIDAGVAYILCMNMGDGRLMDHAACGKESPVYCDSRRDEKVTCPKCREVLGYPSLEPESTIQAFRISSKDDRDRLDNTLALAGLRLTEAFKAVTIITEPDGVTVIHPGPYKMADVAEPCERDCWTCGHHYFSHGFDACGAKRDAGIVGWMSKHAPVKHHNTMPPKGGTHPPCPGWEAKP</sequence>
<dbReference type="AlphaFoldDB" id="X0TUN5"/>
<evidence type="ECO:0000256" key="1">
    <source>
        <dbReference type="SAM" id="MobiDB-lite"/>
    </source>
</evidence>